<feature type="domain" description="Saccharopine dehydrogenase NADP binding" evidence="2">
    <location>
        <begin position="12"/>
        <end position="139"/>
    </location>
</feature>
<keyword evidence="4" id="KW-1185">Reference proteome</keyword>
<dbReference type="GO" id="GO:0005886">
    <property type="term" value="C:plasma membrane"/>
    <property type="evidence" value="ECO:0007669"/>
    <property type="project" value="TreeGrafter"/>
</dbReference>
<dbReference type="InterPro" id="IPR051276">
    <property type="entry name" value="Saccharopine_DH-like_oxidrdct"/>
</dbReference>
<accession>A0A1W2TER9</accession>
<dbReference type="GO" id="GO:0009247">
    <property type="term" value="P:glycolipid biosynthetic process"/>
    <property type="evidence" value="ECO:0007669"/>
    <property type="project" value="TreeGrafter"/>
</dbReference>
<reference evidence="3" key="1">
    <citation type="submission" date="2016-03" db="EMBL/GenBank/DDBJ databases">
        <title>Draft genome sequence of Rosellinia necatrix.</title>
        <authorList>
            <person name="Kanematsu S."/>
        </authorList>
    </citation>
    <scope>NUCLEOTIDE SEQUENCE [LARGE SCALE GENOMIC DNA]</scope>
    <source>
        <strain evidence="3">W97</strain>
    </source>
</reference>
<dbReference type="Pfam" id="PF03435">
    <property type="entry name" value="Sacchrp_dh_NADP"/>
    <property type="match status" value="1"/>
</dbReference>
<proteinExistence type="inferred from homology"/>
<protein>
    <submittedName>
        <fullName evidence="3">Putative saccharopine dehydrogenase</fullName>
    </submittedName>
</protein>
<dbReference type="EMBL" id="DF977464">
    <property type="protein sequence ID" value="GAP86523.1"/>
    <property type="molecule type" value="Genomic_DNA"/>
</dbReference>
<dbReference type="InterPro" id="IPR036291">
    <property type="entry name" value="NAD(P)-bd_dom_sf"/>
</dbReference>
<dbReference type="InterPro" id="IPR005097">
    <property type="entry name" value="Sacchrp_dh_NADP-bd"/>
</dbReference>
<sequence>MPFKKHTRQYDVVIYGATGYTGLLTAEFIASHFPTDTKWAVAGRSTQKLEDVVKTCQALNPDRKPPQVEVCSLNDTDLAALAKKTFVLIATVGPYAKYGEYAFKACAAAGTHYIDCTGEAVWHAAMIKKYSDAAKASGACMFPQSAVESAPSDLVTFALASRIKSELSAPVGDVVVSLHEFHSAPSGGTLATVLNLFESFSVKEVAESHKPYALSPIPNPKATPEASIQSKLTGAYQVPNLGLQATSLTAGTDAAVVQRTWGLLQQEPSLQKQAYGPNFTFREFSKTRNVVTAMVTHYSLLVGGILLAFCPPFRSLLRKFIFQPGQGPSKEDSANDYVEFRGVATPDVQPASGKQALCRLWYQGSMYQLTAIFLSEGARTLLEGDVGLGGGIYTPVCFGQKYIDRLDEHGLKIETKIIEG</sequence>
<dbReference type="SUPFAM" id="SSF51735">
    <property type="entry name" value="NAD(P)-binding Rossmann-fold domains"/>
    <property type="match status" value="1"/>
</dbReference>
<dbReference type="Proteomes" id="UP000054516">
    <property type="component" value="Unassembled WGS sequence"/>
</dbReference>
<organism evidence="3">
    <name type="scientific">Rosellinia necatrix</name>
    <name type="common">White root-rot fungus</name>
    <dbReference type="NCBI Taxonomy" id="77044"/>
    <lineage>
        <taxon>Eukaryota</taxon>
        <taxon>Fungi</taxon>
        <taxon>Dikarya</taxon>
        <taxon>Ascomycota</taxon>
        <taxon>Pezizomycotina</taxon>
        <taxon>Sordariomycetes</taxon>
        <taxon>Xylariomycetidae</taxon>
        <taxon>Xylariales</taxon>
        <taxon>Xylariaceae</taxon>
        <taxon>Rosellinia</taxon>
    </lineage>
</organism>
<dbReference type="AlphaFoldDB" id="A0A1W2TER9"/>
<dbReference type="PANTHER" id="PTHR12286:SF5">
    <property type="entry name" value="SACCHAROPINE DEHYDROGENASE-LIKE OXIDOREDUCTASE"/>
    <property type="match status" value="1"/>
</dbReference>
<name>A0A1W2TER9_ROSNE</name>
<evidence type="ECO:0000256" key="1">
    <source>
        <dbReference type="ARBA" id="ARBA00038048"/>
    </source>
</evidence>
<dbReference type="PANTHER" id="PTHR12286">
    <property type="entry name" value="SACCHAROPINE DEHYDROGENASE-LIKE OXIDOREDUCTASE"/>
    <property type="match status" value="1"/>
</dbReference>
<gene>
    <name evidence="3" type="ORF">SAMD00023353_1900530</name>
</gene>
<dbReference type="GO" id="GO:0005739">
    <property type="term" value="C:mitochondrion"/>
    <property type="evidence" value="ECO:0007669"/>
    <property type="project" value="TreeGrafter"/>
</dbReference>
<dbReference type="OMA" id="GPYQLYG"/>
<dbReference type="GO" id="GO:0005811">
    <property type="term" value="C:lipid droplet"/>
    <property type="evidence" value="ECO:0007669"/>
    <property type="project" value="TreeGrafter"/>
</dbReference>
<dbReference type="Gene3D" id="3.40.50.720">
    <property type="entry name" value="NAD(P)-binding Rossmann-like Domain"/>
    <property type="match status" value="1"/>
</dbReference>
<evidence type="ECO:0000313" key="3">
    <source>
        <dbReference type="EMBL" id="GAP86523.1"/>
    </source>
</evidence>
<evidence type="ECO:0000259" key="2">
    <source>
        <dbReference type="Pfam" id="PF03435"/>
    </source>
</evidence>
<evidence type="ECO:0000313" key="4">
    <source>
        <dbReference type="Proteomes" id="UP000054516"/>
    </source>
</evidence>
<dbReference type="OrthoDB" id="10268090at2759"/>
<comment type="similarity">
    <text evidence="1">Belongs to the saccharopine dehydrogenase family.</text>
</comment>